<name>A0A8X6GGL7_TRICU</name>
<protein>
    <submittedName>
        <fullName evidence="1">E3 ubiquitin-protein ligase DCST1</fullName>
    </submittedName>
</protein>
<evidence type="ECO:0000313" key="1">
    <source>
        <dbReference type="EMBL" id="GFR04381.1"/>
    </source>
</evidence>
<accession>A0A8X6GGL7</accession>
<organism evidence="1 2">
    <name type="scientific">Trichonephila clavata</name>
    <name type="common">Joro spider</name>
    <name type="synonym">Nephila clavata</name>
    <dbReference type="NCBI Taxonomy" id="2740835"/>
    <lineage>
        <taxon>Eukaryota</taxon>
        <taxon>Metazoa</taxon>
        <taxon>Ecdysozoa</taxon>
        <taxon>Arthropoda</taxon>
        <taxon>Chelicerata</taxon>
        <taxon>Arachnida</taxon>
        <taxon>Araneae</taxon>
        <taxon>Araneomorphae</taxon>
        <taxon>Entelegynae</taxon>
        <taxon>Araneoidea</taxon>
        <taxon>Nephilidae</taxon>
        <taxon>Trichonephila</taxon>
    </lineage>
</organism>
<reference evidence="1" key="1">
    <citation type="submission" date="2020-07" db="EMBL/GenBank/DDBJ databases">
        <title>Multicomponent nature underlies the extraordinary mechanical properties of spider dragline silk.</title>
        <authorList>
            <person name="Kono N."/>
            <person name="Nakamura H."/>
            <person name="Mori M."/>
            <person name="Yoshida Y."/>
            <person name="Ohtoshi R."/>
            <person name="Malay A.D."/>
            <person name="Moran D.A.P."/>
            <person name="Tomita M."/>
            <person name="Numata K."/>
            <person name="Arakawa K."/>
        </authorList>
    </citation>
    <scope>NUCLEOTIDE SEQUENCE</scope>
</reference>
<dbReference type="Proteomes" id="UP000887116">
    <property type="component" value="Unassembled WGS sequence"/>
</dbReference>
<gene>
    <name evidence="1" type="primary">DCST1</name>
    <name evidence="1" type="ORF">TNCT_195461</name>
</gene>
<comment type="caution">
    <text evidence="1">The sequence shown here is derived from an EMBL/GenBank/DDBJ whole genome shotgun (WGS) entry which is preliminary data.</text>
</comment>
<sequence length="141" mass="16502">MHRICSRYHVPKGRPSKRKMQALLKAKKRWASGEIELEHQSLHVKMTLMQVGAGDKIHEKTKQIEDPYKEIEEEIRDDEDVKPEISETEQLDKDLNRKSRVNIIKGKFAGVKKKFGSESESKYGMKSEFRCEGRDSQIHFM</sequence>
<evidence type="ECO:0000313" key="2">
    <source>
        <dbReference type="Proteomes" id="UP000887116"/>
    </source>
</evidence>
<keyword evidence="2" id="KW-1185">Reference proteome</keyword>
<proteinExistence type="predicted"/>
<dbReference type="AlphaFoldDB" id="A0A8X6GGL7"/>
<dbReference type="EMBL" id="BMAO01015801">
    <property type="protein sequence ID" value="GFR04381.1"/>
    <property type="molecule type" value="Genomic_DNA"/>
</dbReference>